<dbReference type="STRING" id="51511.ENSCSAVP00000017592"/>
<dbReference type="Pfam" id="PF00233">
    <property type="entry name" value="PDEase_I"/>
    <property type="match status" value="1"/>
</dbReference>
<dbReference type="InterPro" id="IPR023174">
    <property type="entry name" value="PDEase_CS"/>
</dbReference>
<comment type="cofactor">
    <cofactor evidence="8">
        <name>a divalent metal cation</name>
        <dbReference type="ChEBI" id="CHEBI:60240"/>
    </cofactor>
    <text evidence="8">Binds 2 divalent metal cations per subunit. Site 1 may preferentially bind zinc ions, while site 2 has a preference for magnesium and/or manganese ions.</text>
</comment>
<dbReference type="PROSITE" id="PS00126">
    <property type="entry name" value="PDEASE_I_1"/>
    <property type="match status" value="1"/>
</dbReference>
<keyword evidence="3 7" id="KW-0479">Metal-binding</keyword>
<dbReference type="InParanoid" id="H2ZJ26"/>
<reference evidence="12" key="1">
    <citation type="submission" date="2003-08" db="EMBL/GenBank/DDBJ databases">
        <authorList>
            <person name="Birren B."/>
            <person name="Nusbaum C."/>
            <person name="Abebe A."/>
            <person name="Abouelleil A."/>
            <person name="Adekoya E."/>
            <person name="Ait-zahra M."/>
            <person name="Allen N."/>
            <person name="Allen T."/>
            <person name="An P."/>
            <person name="Anderson M."/>
            <person name="Anderson S."/>
            <person name="Arachchi H."/>
            <person name="Armbruster J."/>
            <person name="Bachantsang P."/>
            <person name="Baldwin J."/>
            <person name="Barry A."/>
            <person name="Bayul T."/>
            <person name="Blitshsteyn B."/>
            <person name="Bloom T."/>
            <person name="Blye J."/>
            <person name="Boguslavskiy L."/>
            <person name="Borowsky M."/>
            <person name="Boukhgalter B."/>
            <person name="Brunache A."/>
            <person name="Butler J."/>
            <person name="Calixte N."/>
            <person name="Calvo S."/>
            <person name="Camarata J."/>
            <person name="Campo K."/>
            <person name="Chang J."/>
            <person name="Cheshatsang Y."/>
            <person name="Citroen M."/>
            <person name="Collymore A."/>
            <person name="Considine T."/>
            <person name="Cook A."/>
            <person name="Cooke P."/>
            <person name="Corum B."/>
            <person name="Cuomo C."/>
            <person name="David R."/>
            <person name="Dawoe T."/>
            <person name="Degray S."/>
            <person name="Dodge S."/>
            <person name="Dooley K."/>
            <person name="Dorje P."/>
            <person name="Dorjee K."/>
            <person name="Dorris L."/>
            <person name="Duffey N."/>
            <person name="Dupes A."/>
            <person name="Elkins T."/>
            <person name="Engels R."/>
            <person name="Erickson J."/>
            <person name="Farina A."/>
            <person name="Faro S."/>
            <person name="Ferreira P."/>
            <person name="Fischer H."/>
            <person name="Fitzgerald M."/>
            <person name="Foley K."/>
            <person name="Gage D."/>
            <person name="Galagan J."/>
            <person name="Gearin G."/>
            <person name="Gnerre S."/>
            <person name="Gnirke A."/>
            <person name="Goyette A."/>
            <person name="Graham J."/>
            <person name="Grandbois E."/>
            <person name="Gyaltsen K."/>
            <person name="Hafez N."/>
            <person name="Hagopian D."/>
            <person name="Hagos B."/>
            <person name="Hall J."/>
            <person name="Hatcher B."/>
            <person name="Heller A."/>
            <person name="Higgins H."/>
            <person name="Honan T."/>
            <person name="Horn A."/>
            <person name="Houde N."/>
            <person name="Hughes L."/>
            <person name="Hulme W."/>
            <person name="Husby E."/>
            <person name="Iliev I."/>
            <person name="Jaffe D."/>
            <person name="Jones C."/>
            <person name="Kamal M."/>
            <person name="Kamat A."/>
            <person name="Kamvysselis M."/>
            <person name="Karlsson E."/>
            <person name="Kells C."/>
            <person name="Kieu A."/>
            <person name="Kisner P."/>
            <person name="Kodira C."/>
            <person name="Kulbokas E."/>
            <person name="Labutti K."/>
            <person name="Lama D."/>
            <person name="Landers T."/>
            <person name="Leger J."/>
            <person name="Levine S."/>
            <person name="Lewis D."/>
            <person name="Lewis T."/>
            <person name="Lindblad-toh K."/>
            <person name="Liu X."/>
            <person name="Lokyitsang T."/>
            <person name="Lokyitsang Y."/>
            <person name="Lucien O."/>
            <person name="Lui A."/>
            <person name="Ma L.J."/>
            <person name="Mabbitt R."/>
            <person name="Macdonald J."/>
            <person name="Maclean C."/>
            <person name="Major J."/>
            <person name="Manning J."/>
            <person name="Marabella R."/>
            <person name="Maru K."/>
            <person name="Matthews C."/>
            <person name="Mauceli E."/>
            <person name="Mccarthy M."/>
            <person name="Mcdonough S."/>
            <person name="Mcghee T."/>
            <person name="Meldrim J."/>
            <person name="Meneus L."/>
            <person name="Mesirov J."/>
            <person name="Mihalev A."/>
            <person name="Mihova T."/>
            <person name="Mikkelsen T."/>
            <person name="Mlenga V."/>
            <person name="Moru K."/>
            <person name="Mozes J."/>
            <person name="Mulrain L."/>
            <person name="Munson G."/>
            <person name="Naylor J."/>
            <person name="Newes C."/>
            <person name="Nguyen C."/>
            <person name="Nguyen N."/>
            <person name="Nguyen T."/>
            <person name="Nicol R."/>
            <person name="Nielsen C."/>
            <person name="Nizzari M."/>
            <person name="Norbu C."/>
            <person name="Norbu N."/>
            <person name="O'donnell P."/>
            <person name="Okoawo O."/>
            <person name="O'leary S."/>
            <person name="Omotosho B."/>
            <person name="O'neill K."/>
            <person name="Osman S."/>
            <person name="Parker S."/>
            <person name="Perrin D."/>
            <person name="Phunkhang P."/>
            <person name="Piqani B."/>
            <person name="Purcell S."/>
            <person name="Rachupka T."/>
            <person name="Ramasamy U."/>
            <person name="Rameau R."/>
            <person name="Ray V."/>
            <person name="Raymond C."/>
            <person name="Retta R."/>
            <person name="Richardson S."/>
            <person name="Rise C."/>
            <person name="Rodriguez J."/>
            <person name="Rogers J."/>
            <person name="Rogov P."/>
            <person name="Rutman M."/>
            <person name="Schupbach R."/>
            <person name="Seaman C."/>
            <person name="Settipalli S."/>
            <person name="Sharpe T."/>
            <person name="Sheridan J."/>
            <person name="Sherpa N."/>
            <person name="Shi J."/>
            <person name="Smirnov S."/>
            <person name="Smith C."/>
            <person name="Sougnez C."/>
            <person name="Spencer B."/>
            <person name="Stalker J."/>
            <person name="Stange-thomann N."/>
            <person name="Stavropoulos S."/>
            <person name="Stetson K."/>
            <person name="Stone C."/>
            <person name="Stone S."/>
            <person name="Stubbs M."/>
            <person name="Talamas J."/>
            <person name="Tchuinga P."/>
            <person name="Tenzing P."/>
            <person name="Tesfaye S."/>
            <person name="Theodore J."/>
            <person name="Thoulutsang Y."/>
            <person name="Topham K."/>
            <person name="Towey S."/>
            <person name="Tsamla T."/>
            <person name="Tsomo N."/>
            <person name="Vallee D."/>
            <person name="Vassiliev H."/>
            <person name="Venkataraman V."/>
            <person name="Vinson J."/>
            <person name="Vo A."/>
            <person name="Wade C."/>
            <person name="Wang S."/>
            <person name="Wangchuk T."/>
            <person name="Wangdi T."/>
            <person name="Whittaker C."/>
            <person name="Wilkinson J."/>
            <person name="Wu Y."/>
            <person name="Wyman D."/>
            <person name="Yadav S."/>
            <person name="Yang S."/>
            <person name="Yang X."/>
            <person name="Yeager S."/>
            <person name="Yee E."/>
            <person name="Young G."/>
            <person name="Zainoun J."/>
            <person name="Zembeck L."/>
            <person name="Zimmer A."/>
            <person name="Zody M."/>
            <person name="Lander E."/>
        </authorList>
    </citation>
    <scope>NUCLEOTIDE SEQUENCE [LARGE SCALE GENOMIC DNA]</scope>
</reference>
<evidence type="ECO:0000256" key="8">
    <source>
        <dbReference type="RuleBase" id="RU363067"/>
    </source>
</evidence>
<dbReference type="EC" id="3.1.4.-" evidence="8"/>
<dbReference type="PRINTS" id="PR00387">
    <property type="entry name" value="PDIESTERASE1"/>
</dbReference>
<dbReference type="PROSITE" id="PS51845">
    <property type="entry name" value="PDEASE_I_2"/>
    <property type="match status" value="1"/>
</dbReference>
<evidence type="ECO:0000256" key="5">
    <source>
        <dbReference type="PIRSR" id="PIRSR623088-1"/>
    </source>
</evidence>
<feature type="binding site" evidence="6">
    <location>
        <begin position="431"/>
        <end position="435"/>
    </location>
    <ligand>
        <name>AMP</name>
        <dbReference type="ChEBI" id="CHEBI:456215"/>
    </ligand>
</feature>
<dbReference type="PANTHER" id="PTHR11347">
    <property type="entry name" value="CYCLIC NUCLEOTIDE PHOSPHODIESTERASE"/>
    <property type="match status" value="1"/>
</dbReference>
<evidence type="ECO:0000256" key="2">
    <source>
        <dbReference type="ARBA" id="ARBA00022535"/>
    </source>
</evidence>
<feature type="domain" description="PDEase" evidence="10">
    <location>
        <begin position="349"/>
        <end position="681"/>
    </location>
</feature>
<dbReference type="InterPro" id="IPR023088">
    <property type="entry name" value="PDEase"/>
</dbReference>
<evidence type="ECO:0000313" key="12">
    <source>
        <dbReference type="Proteomes" id="UP000007875"/>
    </source>
</evidence>
<dbReference type="Proteomes" id="UP000007875">
    <property type="component" value="Unassembled WGS sequence"/>
</dbReference>
<keyword evidence="12" id="KW-1185">Reference proteome</keyword>
<accession>H2ZJ26</accession>
<dbReference type="AlphaFoldDB" id="H2ZJ26"/>
<feature type="region of interest" description="Disordered" evidence="9">
    <location>
        <begin position="738"/>
        <end position="786"/>
    </location>
</feature>
<dbReference type="FunFam" id="1.10.1300.10:FF:000003">
    <property type="entry name" value="Phosphodiesterase"/>
    <property type="match status" value="1"/>
</dbReference>
<keyword evidence="2" id="KW-0140">cGMP</keyword>
<feature type="binding site" evidence="7">
    <location>
        <position position="475"/>
    </location>
    <ligand>
        <name>Zn(2+)</name>
        <dbReference type="ChEBI" id="CHEBI:29105"/>
        <label>1</label>
    </ligand>
</feature>
<feature type="binding site" evidence="6">
    <location>
        <position position="585"/>
    </location>
    <ligand>
        <name>AMP</name>
        <dbReference type="ChEBI" id="CHEBI:456215"/>
    </ligand>
</feature>
<evidence type="ECO:0000256" key="7">
    <source>
        <dbReference type="PIRSR" id="PIRSR623088-3"/>
    </source>
</evidence>
<feature type="binding site" evidence="7">
    <location>
        <position position="476"/>
    </location>
    <ligand>
        <name>Zn(2+)</name>
        <dbReference type="ChEBI" id="CHEBI:29105"/>
        <label>1</label>
    </ligand>
</feature>
<dbReference type="Gene3D" id="1.10.1300.10">
    <property type="entry name" value="3'5'-cyclic nucleotide phosphodiesterase, catalytic domain"/>
    <property type="match status" value="1"/>
</dbReference>
<reference evidence="11" key="2">
    <citation type="submission" date="2025-08" db="UniProtKB">
        <authorList>
            <consortium name="Ensembl"/>
        </authorList>
    </citation>
    <scope>IDENTIFICATION</scope>
</reference>
<dbReference type="GO" id="GO:0046872">
    <property type="term" value="F:metal ion binding"/>
    <property type="evidence" value="ECO:0007669"/>
    <property type="project" value="UniProtKB-KW"/>
</dbReference>
<proteinExistence type="inferred from homology"/>
<name>H2ZJ26_CIOSA</name>
<dbReference type="InterPro" id="IPR036971">
    <property type="entry name" value="PDEase_catalytic_dom_sf"/>
</dbReference>
<dbReference type="SUPFAM" id="SSF55781">
    <property type="entry name" value="GAF domain-like"/>
    <property type="match status" value="2"/>
</dbReference>
<dbReference type="SUPFAM" id="SSF109604">
    <property type="entry name" value="HD-domain/PDEase-like"/>
    <property type="match status" value="1"/>
</dbReference>
<feature type="binding site" evidence="7">
    <location>
        <position position="435"/>
    </location>
    <ligand>
        <name>Zn(2+)</name>
        <dbReference type="ChEBI" id="CHEBI:29105"/>
        <label>1</label>
    </ligand>
</feature>
<evidence type="ECO:0000256" key="1">
    <source>
        <dbReference type="ARBA" id="ARBA00007648"/>
    </source>
</evidence>
<evidence type="ECO:0000256" key="9">
    <source>
        <dbReference type="SAM" id="MobiDB-lite"/>
    </source>
</evidence>
<dbReference type="InterPro" id="IPR002073">
    <property type="entry name" value="PDEase_catalytic_dom"/>
</dbReference>
<evidence type="ECO:0000256" key="3">
    <source>
        <dbReference type="ARBA" id="ARBA00022723"/>
    </source>
</evidence>
<evidence type="ECO:0000256" key="6">
    <source>
        <dbReference type="PIRSR" id="PIRSR623088-2"/>
    </source>
</evidence>
<feature type="binding site" evidence="6">
    <location>
        <position position="476"/>
    </location>
    <ligand>
        <name>AMP</name>
        <dbReference type="ChEBI" id="CHEBI:456215"/>
    </ligand>
</feature>
<feature type="binding site" evidence="7">
    <location>
        <position position="585"/>
    </location>
    <ligand>
        <name>Zn(2+)</name>
        <dbReference type="ChEBI" id="CHEBI:29105"/>
        <label>1</label>
    </ligand>
</feature>
<dbReference type="HOGENOM" id="CLU_006980_3_1_1"/>
<organism evidence="11 12">
    <name type="scientific">Ciona savignyi</name>
    <name type="common">Pacific transparent sea squirt</name>
    <dbReference type="NCBI Taxonomy" id="51511"/>
    <lineage>
        <taxon>Eukaryota</taxon>
        <taxon>Metazoa</taxon>
        <taxon>Chordata</taxon>
        <taxon>Tunicata</taxon>
        <taxon>Ascidiacea</taxon>
        <taxon>Phlebobranchia</taxon>
        <taxon>Cionidae</taxon>
        <taxon>Ciona</taxon>
    </lineage>
</organism>
<sequence>MRDSAKVELASRLWNITSKSTFEDVVCDSKNELVVPVGVGIAGYVAESKSPVNATNVYEHAHFNKTIDEKTGFESRDLLCQPLILQREDKVVGVVEVVNKKNKEPFSTADEQACQLATYFCGSSDIFYVIQLQEDLSNKVSKLWASRSIDDVLKEVVLQVSELIQCERYTLAVALIDNCNIEGCLMFAKSYDMLLQKPKSSMFDDEEGEITKNAVETKQVRIKWFARTIGMTDFQIKNNYFLAGGKCSKDYAKEFSLKSALCVSFYDGTNRLLGVLYLGNKKKKGFDENDEASVRPYIMNGLLFANGFNSIVINKAKTDVAEDTVRFHIRPWQDEVDRVVVIRDLNSKDEDHSMNISKNLIKNEPIPEGEKYNLYEFTFSDLGMNDDETVLGAMRMFTDLDSFNLFHIRQEVTMLRWLITTRRCYRPVYYHNWRHGLNVAHTMFLLLDRMAKDTTANKAFSDREKFALVVACFCHDIDHRGTNNAFLIRAGAPLAILYNTSTLENHHYDTCLRISSIDGNNIFESFTKEQFDAACELMKHAILATDLALYFQRRNTFKGLLEKPPRRAQFHNRMLLMSMMMTACDLSSITKPWEVQQKMAKLVTNEFYDQGDQERALFGTEPMPMMDRKKSGDLPKMQIGFIDGVCSMAYEMMADFCPGYSPLRDGMRANRQSWKEMAIAQGHEVDVPKNQQKKQDDEYGNLWEKYWSMDPENFIWGIDPNEVPPEVVIERVVFSPKKKVPKGTPSASEMSDTKSTKKRRKNKVSAEENVNQTTESDGKSKMCLIM</sequence>
<reference evidence="11" key="3">
    <citation type="submission" date="2025-09" db="UniProtKB">
        <authorList>
            <consortium name="Ensembl"/>
        </authorList>
    </citation>
    <scope>IDENTIFICATION</scope>
</reference>
<dbReference type="InterPro" id="IPR029016">
    <property type="entry name" value="GAF-like_dom_sf"/>
</dbReference>
<comment type="similarity">
    <text evidence="1 8">Belongs to the cyclic nucleotide phosphodiesterase family.</text>
</comment>
<dbReference type="SMART" id="SM00471">
    <property type="entry name" value="HDc"/>
    <property type="match status" value="1"/>
</dbReference>
<dbReference type="FunCoup" id="H2ZJ26">
    <property type="interactions" value="1"/>
</dbReference>
<evidence type="ECO:0000313" key="11">
    <source>
        <dbReference type="Ensembl" id="ENSCSAVP00000017592.1"/>
    </source>
</evidence>
<evidence type="ECO:0000256" key="4">
    <source>
        <dbReference type="ARBA" id="ARBA00022801"/>
    </source>
</evidence>
<dbReference type="InterPro" id="IPR003018">
    <property type="entry name" value="GAF"/>
</dbReference>
<dbReference type="InterPro" id="IPR003607">
    <property type="entry name" value="HD/PDEase_dom"/>
</dbReference>
<dbReference type="CDD" id="cd00077">
    <property type="entry name" value="HDc"/>
    <property type="match status" value="1"/>
</dbReference>
<feature type="active site" description="Proton donor" evidence="5">
    <location>
        <position position="431"/>
    </location>
</feature>
<dbReference type="Gene3D" id="3.30.450.40">
    <property type="match status" value="2"/>
</dbReference>
<feature type="binding site" evidence="6">
    <location>
        <position position="638"/>
    </location>
    <ligand>
        <name>AMP</name>
        <dbReference type="ChEBI" id="CHEBI:456215"/>
    </ligand>
</feature>
<dbReference type="GeneTree" id="ENSGT00940000167676"/>
<evidence type="ECO:0000259" key="10">
    <source>
        <dbReference type="PROSITE" id="PS51845"/>
    </source>
</evidence>
<feature type="binding site" evidence="7">
    <location>
        <position position="476"/>
    </location>
    <ligand>
        <name>Zn(2+)</name>
        <dbReference type="ChEBI" id="CHEBI:29105"/>
        <label>2</label>
    </ligand>
</feature>
<dbReference type="Pfam" id="PF01590">
    <property type="entry name" value="GAF"/>
    <property type="match status" value="2"/>
</dbReference>
<protein>
    <recommendedName>
        <fullName evidence="8">Phosphodiesterase</fullName>
        <ecNumber evidence="8">3.1.4.-</ecNumber>
    </recommendedName>
</protein>
<dbReference type="GO" id="GO:0004114">
    <property type="term" value="F:3',5'-cyclic-nucleotide phosphodiesterase activity"/>
    <property type="evidence" value="ECO:0007669"/>
    <property type="project" value="InterPro"/>
</dbReference>
<dbReference type="GO" id="GO:0007165">
    <property type="term" value="P:signal transduction"/>
    <property type="evidence" value="ECO:0007669"/>
    <property type="project" value="InterPro"/>
</dbReference>
<keyword evidence="4 8" id="KW-0378">Hydrolase</keyword>
<dbReference type="Ensembl" id="ENSCSAVT00000017784.1">
    <property type="protein sequence ID" value="ENSCSAVP00000017592.1"/>
    <property type="gene ID" value="ENSCSAVG00000010358.1"/>
</dbReference>
<dbReference type="eggNOG" id="KOG3689">
    <property type="taxonomic scope" value="Eukaryota"/>
</dbReference>